<dbReference type="RefSeq" id="WP_284295695.1">
    <property type="nucleotide sequence ID" value="NZ_BSSV01000001.1"/>
</dbReference>
<keyword evidence="2" id="KW-1185">Reference proteome</keyword>
<organism evidence="1 2">
    <name type="scientific">Thalassotalea loyana</name>
    <dbReference type="NCBI Taxonomy" id="280483"/>
    <lineage>
        <taxon>Bacteria</taxon>
        <taxon>Pseudomonadati</taxon>
        <taxon>Pseudomonadota</taxon>
        <taxon>Gammaproteobacteria</taxon>
        <taxon>Alteromonadales</taxon>
        <taxon>Colwelliaceae</taxon>
        <taxon>Thalassotalea</taxon>
    </lineage>
</organism>
<dbReference type="EMBL" id="BSSV01000001">
    <property type="protein sequence ID" value="GLX84152.1"/>
    <property type="molecule type" value="Genomic_DNA"/>
</dbReference>
<gene>
    <name evidence="1" type="ORF">tloyanaT_04040</name>
</gene>
<evidence type="ECO:0000313" key="1">
    <source>
        <dbReference type="EMBL" id="GLX84152.1"/>
    </source>
</evidence>
<protein>
    <recommendedName>
        <fullName evidence="3">HEAT repeat domain-containing protein</fullName>
    </recommendedName>
</protein>
<evidence type="ECO:0008006" key="3">
    <source>
        <dbReference type="Google" id="ProtNLM"/>
    </source>
</evidence>
<dbReference type="Proteomes" id="UP001157134">
    <property type="component" value="Unassembled WGS sequence"/>
</dbReference>
<reference evidence="1 2" key="1">
    <citation type="submission" date="2023-03" db="EMBL/GenBank/DDBJ databases">
        <title>Thalassotalea loyana LMG 22536T draft genome sequence.</title>
        <authorList>
            <person name="Sawabe T."/>
        </authorList>
    </citation>
    <scope>NUCLEOTIDE SEQUENCE [LARGE SCALE GENOMIC DNA]</scope>
    <source>
        <strain evidence="1 2">LMG 22536</strain>
    </source>
</reference>
<sequence>MSKRTWILLLIASVIITFIFKTPSSRVDIDAATVVIESKRKLPNHNLAPQKEQIAQNIAEQSRYDIEHYVEQEGNADALSCLPNITFDQTNYQEEIDSFFVQLGKSTLLDNRLYYALFAELPDSKAKFELLYDYYLLDPSQPLIANQLINLCTTVQDAKCTDDFIIQLVSVDDNNGHMWMNVAFHFAQHGDDENVIYAIDRLTKTSTFNERFGEQALMYARALEGSNANSFNLNAVAGIGKVAAISSNLGALLRWCDDNRDSNSAQMSCLTLGEQLATRSKTKLNQMFGLTLQKDIYQQLNRQDMVSNIAKILDNPNRKLPEDKHINFEIMLMLDESLLRRYLANIDVYGEEESIKLSIEEAKALHEKDNNHICSLAHEMLESADI</sequence>
<proteinExistence type="predicted"/>
<evidence type="ECO:0000313" key="2">
    <source>
        <dbReference type="Proteomes" id="UP001157134"/>
    </source>
</evidence>
<accession>A0ABQ6HBJ7</accession>
<comment type="caution">
    <text evidence="1">The sequence shown here is derived from an EMBL/GenBank/DDBJ whole genome shotgun (WGS) entry which is preliminary data.</text>
</comment>
<name>A0ABQ6HBJ7_9GAMM</name>